<keyword evidence="4" id="KW-0862">Zinc</keyword>
<evidence type="ECO:0000256" key="3">
    <source>
        <dbReference type="ARBA" id="ARBA00022691"/>
    </source>
</evidence>
<dbReference type="Gene3D" id="3.40.50.150">
    <property type="entry name" value="Vaccinia Virus protein VP39"/>
    <property type="match status" value="1"/>
</dbReference>
<protein>
    <submittedName>
        <fullName evidence="6">Bifunctional PIG-L family deacetylase/class I SAM-dependent methyltransferase</fullName>
    </submittedName>
</protein>
<dbReference type="CDD" id="cd02440">
    <property type="entry name" value="AdoMet_MTases"/>
    <property type="match status" value="1"/>
</dbReference>
<dbReference type="GO" id="GO:0016137">
    <property type="term" value="P:glycoside metabolic process"/>
    <property type="evidence" value="ECO:0007669"/>
    <property type="project" value="UniProtKB-ARBA"/>
</dbReference>
<reference evidence="6 7" key="1">
    <citation type="submission" date="2019-08" db="EMBL/GenBank/DDBJ databases">
        <authorList>
            <person name="Dong K."/>
        </authorList>
    </citation>
    <scope>NUCLEOTIDE SEQUENCE [LARGE SCALE GENOMIC DNA]</scope>
    <source>
        <strain evidence="6 7">K-1</strain>
    </source>
</reference>
<dbReference type="InterPro" id="IPR029063">
    <property type="entry name" value="SAM-dependent_MTases_sf"/>
</dbReference>
<dbReference type="InterPro" id="IPR003737">
    <property type="entry name" value="GlcNAc_PI_deacetylase-related"/>
</dbReference>
<evidence type="ECO:0000313" key="7">
    <source>
        <dbReference type="Proteomes" id="UP000321949"/>
    </source>
</evidence>
<evidence type="ECO:0000256" key="4">
    <source>
        <dbReference type="ARBA" id="ARBA00022833"/>
    </source>
</evidence>
<name>A0A5C8HV85_9MICO</name>
<evidence type="ECO:0000313" key="6">
    <source>
        <dbReference type="EMBL" id="TXK08876.1"/>
    </source>
</evidence>
<dbReference type="InterPro" id="IPR013217">
    <property type="entry name" value="Methyltransf_12"/>
</dbReference>
<dbReference type="RefSeq" id="WP_147050352.1">
    <property type="nucleotide sequence ID" value="NZ_BKAH01000006.1"/>
</dbReference>
<comment type="caution">
    <text evidence="6">The sequence shown here is derived from an EMBL/GenBank/DDBJ whole genome shotgun (WGS) entry which is preliminary data.</text>
</comment>
<keyword evidence="1 6" id="KW-0489">Methyltransferase</keyword>
<dbReference type="Gene3D" id="3.40.50.10320">
    <property type="entry name" value="LmbE-like"/>
    <property type="match status" value="1"/>
</dbReference>
<dbReference type="EMBL" id="VRSX01000006">
    <property type="protein sequence ID" value="TXK08876.1"/>
    <property type="molecule type" value="Genomic_DNA"/>
</dbReference>
<keyword evidence="2 6" id="KW-0808">Transferase</keyword>
<dbReference type="InterPro" id="IPR024078">
    <property type="entry name" value="LmbE-like_dom_sf"/>
</dbReference>
<keyword evidence="7" id="KW-1185">Reference proteome</keyword>
<dbReference type="Pfam" id="PF02585">
    <property type="entry name" value="PIG-L"/>
    <property type="match status" value="1"/>
</dbReference>
<proteinExistence type="predicted"/>
<organism evidence="6 7">
    <name type="scientific">Microbacterium saccharophilum</name>
    <dbReference type="NCBI Taxonomy" id="1213358"/>
    <lineage>
        <taxon>Bacteria</taxon>
        <taxon>Bacillati</taxon>
        <taxon>Actinomycetota</taxon>
        <taxon>Actinomycetes</taxon>
        <taxon>Micrococcales</taxon>
        <taxon>Microbacteriaceae</taxon>
        <taxon>Microbacterium</taxon>
    </lineage>
</organism>
<keyword evidence="3" id="KW-0949">S-adenosyl-L-methionine</keyword>
<dbReference type="SUPFAM" id="SSF102588">
    <property type="entry name" value="LmbE-like"/>
    <property type="match status" value="1"/>
</dbReference>
<accession>A0A5C8HV85</accession>
<dbReference type="Pfam" id="PF08242">
    <property type="entry name" value="Methyltransf_12"/>
    <property type="match status" value="1"/>
</dbReference>
<dbReference type="SUPFAM" id="SSF53335">
    <property type="entry name" value="S-adenosyl-L-methionine-dependent methyltransferases"/>
    <property type="match status" value="1"/>
</dbReference>
<gene>
    <name evidence="6" type="ORF">FVP74_12375</name>
</gene>
<feature type="domain" description="Methyltransferase type 12" evidence="5">
    <location>
        <begin position="286"/>
        <end position="376"/>
    </location>
</feature>
<evidence type="ECO:0000259" key="5">
    <source>
        <dbReference type="Pfam" id="PF08242"/>
    </source>
</evidence>
<dbReference type="PANTHER" id="PTHR43464:SF19">
    <property type="entry name" value="UBIQUINONE BIOSYNTHESIS O-METHYLTRANSFERASE, MITOCHONDRIAL"/>
    <property type="match status" value="1"/>
</dbReference>
<evidence type="ECO:0000256" key="2">
    <source>
        <dbReference type="ARBA" id="ARBA00022679"/>
    </source>
</evidence>
<sequence>MSVVFDHRDAGTPESAWAGAGATARTLEVPESLVVFAAHPDDETLGAGGLMALASASGAEVSVVVATDGEAADAADGGLPGRRRVELIAALRHVAPRARIRFLGLPDGGLREHAAELSAAIADEVARIDVTTTLLVTTWWGDGHRDHRVLGEAVRAAAGGATVVGYPIWYWHWGDPEAPDPGPWRAVALDDEAIAAKAAAIAAFASQSAGAEPILHDGMLAHFHRGVELFIAAEPERSRASVPPAELDAFISRHDDPWGFETRWYEERKRALLLASLPRARFDSALELGCATGVLTAELAARSGRLLAVDASAEALRRAASRVAGVEFARLTLPEEWPEGRFDLIVLSEVAYYWSADDLRLALARIRASLSPGGVLVACHWRHPIDGAPLDGVGVHAAIARMGLTRSVRHAEDDFLLEVWASPGAPSVAEAEGLR</sequence>
<dbReference type="Proteomes" id="UP000321949">
    <property type="component" value="Unassembled WGS sequence"/>
</dbReference>
<dbReference type="GO" id="GO:0032259">
    <property type="term" value="P:methylation"/>
    <property type="evidence" value="ECO:0007669"/>
    <property type="project" value="UniProtKB-KW"/>
</dbReference>
<dbReference type="PANTHER" id="PTHR43464">
    <property type="entry name" value="METHYLTRANSFERASE"/>
    <property type="match status" value="1"/>
</dbReference>
<dbReference type="OrthoDB" id="116799at2"/>
<dbReference type="AlphaFoldDB" id="A0A5C8HV85"/>
<evidence type="ECO:0000256" key="1">
    <source>
        <dbReference type="ARBA" id="ARBA00022603"/>
    </source>
</evidence>
<dbReference type="GO" id="GO:0008168">
    <property type="term" value="F:methyltransferase activity"/>
    <property type="evidence" value="ECO:0007669"/>
    <property type="project" value="UniProtKB-KW"/>
</dbReference>